<evidence type="ECO:0000313" key="1">
    <source>
        <dbReference type="EMBL" id="PNL91880.1"/>
    </source>
</evidence>
<dbReference type="InterPro" id="IPR029058">
    <property type="entry name" value="AB_hydrolase_fold"/>
</dbReference>
<dbReference type="InterPro" id="IPR050583">
    <property type="entry name" value="Mycobacterial_A85_antigen"/>
</dbReference>
<organism evidence="1 2">
    <name type="scientific">Aerococcus viridans</name>
    <dbReference type="NCBI Taxonomy" id="1377"/>
    <lineage>
        <taxon>Bacteria</taxon>
        <taxon>Bacillati</taxon>
        <taxon>Bacillota</taxon>
        <taxon>Bacilli</taxon>
        <taxon>Lactobacillales</taxon>
        <taxon>Aerococcaceae</taxon>
        <taxon>Aerococcus</taxon>
    </lineage>
</organism>
<dbReference type="Proteomes" id="UP000192813">
    <property type="component" value="Unassembled WGS sequence"/>
</dbReference>
<dbReference type="SUPFAM" id="SSF53474">
    <property type="entry name" value="alpha/beta-Hydrolases"/>
    <property type="match status" value="1"/>
</dbReference>
<dbReference type="RefSeq" id="WP_083069218.1">
    <property type="nucleotide sequence ID" value="NZ_JALXKY010000001.1"/>
</dbReference>
<evidence type="ECO:0000313" key="2">
    <source>
        <dbReference type="Proteomes" id="UP000192813"/>
    </source>
</evidence>
<accession>A0A2J9PPG0</accession>
<dbReference type="InterPro" id="IPR000801">
    <property type="entry name" value="Esterase-like"/>
</dbReference>
<gene>
    <name evidence="1" type="ORF">A6J77_006440</name>
</gene>
<dbReference type="Pfam" id="PF00756">
    <property type="entry name" value="Esterase"/>
    <property type="match status" value="1"/>
</dbReference>
<dbReference type="PANTHER" id="PTHR48098:SF6">
    <property type="entry name" value="FERRI-BACILLIBACTIN ESTERASE BESA"/>
    <property type="match status" value="1"/>
</dbReference>
<reference evidence="2" key="1">
    <citation type="submission" date="2017-12" db="EMBL/GenBank/DDBJ databases">
        <title>FDA dAtabase for Regulatory Grade micrObial Sequences (FDA-ARGOS): Supporting development and validation of Infectious Disease Dx tests.</title>
        <authorList>
            <person name="Hoffmann M."/>
            <person name="Allard M."/>
            <person name="Evans P."/>
            <person name="Brown E."/>
            <person name="Tallon L."/>
            <person name="Sadzewicz L."/>
            <person name="Sengamalay N."/>
            <person name="Ott S."/>
            <person name="Godinez A."/>
            <person name="Nagaraj S."/>
            <person name="Vavikolanu K."/>
            <person name="Aluvathingal J."/>
            <person name="Nadendla S."/>
            <person name="Sichtig H."/>
        </authorList>
    </citation>
    <scope>NUCLEOTIDE SEQUENCE [LARGE SCALE GENOMIC DNA]</scope>
    <source>
        <strain evidence="2">FDAARGOS_249</strain>
    </source>
</reference>
<dbReference type="EMBL" id="NBTM02000001">
    <property type="protein sequence ID" value="PNL91880.1"/>
    <property type="molecule type" value="Genomic_DNA"/>
</dbReference>
<proteinExistence type="predicted"/>
<keyword evidence="1" id="KW-0378">Hydrolase</keyword>
<name>A0A2J9PPG0_9LACT</name>
<protein>
    <submittedName>
        <fullName evidence="1">Alpha/beta hydrolase</fullName>
    </submittedName>
</protein>
<sequence length="278" mass="31842">MEFAPFFYLELKEHILDVPYTLAKRRIRVLLPKDYEAHPDKHYPVVYMHDGQNVFHSKEAFSKHSWKTIHAVKRNPDLPSMIIVGIDNGEELRTLEYLPWSIKDAYDPQLTGEGGRGAEFSEFVMTIVKNFVDQHYRTMSDAAHTAIIGSSFGATISTYLGAAYKDQVGRLGIFSLTNWAVAQDFDRYIQRISLPKDQRIYIECGTEEGDEVDEMIIGPYTEQAYITDAIKYSQQVIQAGVAPENVSLNIFHGDEHSEAYWSKHLPDCLRFITQGWPL</sequence>
<comment type="caution">
    <text evidence="1">The sequence shown here is derived from an EMBL/GenBank/DDBJ whole genome shotgun (WGS) entry which is preliminary data.</text>
</comment>
<dbReference type="PANTHER" id="PTHR48098">
    <property type="entry name" value="ENTEROCHELIN ESTERASE-RELATED"/>
    <property type="match status" value="1"/>
</dbReference>
<dbReference type="AlphaFoldDB" id="A0A2J9PPG0"/>
<dbReference type="GO" id="GO:0016787">
    <property type="term" value="F:hydrolase activity"/>
    <property type="evidence" value="ECO:0007669"/>
    <property type="project" value="UniProtKB-KW"/>
</dbReference>
<dbReference type="Gene3D" id="3.40.50.1820">
    <property type="entry name" value="alpha/beta hydrolase"/>
    <property type="match status" value="1"/>
</dbReference>